<proteinExistence type="predicted"/>
<feature type="repeat" description="NHL" evidence="2">
    <location>
        <begin position="85"/>
        <end position="115"/>
    </location>
</feature>
<dbReference type="CDD" id="cd14953">
    <property type="entry name" value="NHL_like_1"/>
    <property type="match status" value="1"/>
</dbReference>
<dbReference type="InterPro" id="IPR001258">
    <property type="entry name" value="NHL_repeat"/>
</dbReference>
<keyword evidence="1" id="KW-0677">Repeat</keyword>
<dbReference type="SUPFAM" id="SSF101898">
    <property type="entry name" value="NHL repeat"/>
    <property type="match status" value="1"/>
</dbReference>
<dbReference type="Proteomes" id="UP000286931">
    <property type="component" value="Unassembled WGS sequence"/>
</dbReference>
<feature type="repeat" description="NHL" evidence="2">
    <location>
        <begin position="27"/>
        <end position="57"/>
    </location>
</feature>
<sequence length="457" mass="47702">MSSRTVSTAAGDGTAAFRDDTAASARFNWPTDVVVDAKGDLYIADSRNSRVRKLSGDRVSTAAGPPTDVGDAAGYVDGPAALARFDYPCGMAIDAKGDLYIADYTNHRIRKLSEGYVSTVAGSGTPGFKDGPAASARFNWPRDVAVDAEGNVYVADSANHRVRMISPTGDVSTAAGPLADVADASGCVDGAAASARFNSPYGVAVDADRTVYVADFLNHRVRTISAQRQVSTPAGPPAEDGTLRGCVDGPGPSARFDGPFGIAVDRDGNVYVADFYNNRVRMVSRAQVFTVAGPPAGKDSARGWVDGPAASARFNYPKGVAPDGKGRLYVADCENNRVRMVSGSATARFLVVPEGDDDARCAFANTEFLPRLKVVALDEESGPVPYVEVTFTVHGTSIATAAFPNNRSSCTALTDPDGIATAEALTAGPVPTDRGLKVEASAPDKASFVFHLSVKQK</sequence>
<gene>
    <name evidence="3" type="ORF">EHYA_09575</name>
</gene>
<dbReference type="RefSeq" id="WP_126643394.1">
    <property type="nucleotide sequence ID" value="NZ_BIFH01000053.1"/>
</dbReference>
<evidence type="ECO:0000313" key="4">
    <source>
        <dbReference type="Proteomes" id="UP000286931"/>
    </source>
</evidence>
<dbReference type="PROSITE" id="PS51125">
    <property type="entry name" value="NHL"/>
    <property type="match status" value="6"/>
</dbReference>
<organism evidence="3 4">
    <name type="scientific">Embleya hyalina</name>
    <dbReference type="NCBI Taxonomy" id="516124"/>
    <lineage>
        <taxon>Bacteria</taxon>
        <taxon>Bacillati</taxon>
        <taxon>Actinomycetota</taxon>
        <taxon>Actinomycetes</taxon>
        <taxon>Kitasatosporales</taxon>
        <taxon>Streptomycetaceae</taxon>
        <taxon>Embleya</taxon>
    </lineage>
</organism>
<protein>
    <recommendedName>
        <fullName evidence="5">SMP-30/Gluconolactonase/LRE-like region domain-containing protein</fullName>
    </recommendedName>
</protein>
<dbReference type="InterPro" id="IPR011042">
    <property type="entry name" value="6-blade_b-propeller_TolB-like"/>
</dbReference>
<comment type="caution">
    <text evidence="3">The sequence shown here is derived from an EMBL/GenBank/DDBJ whole genome shotgun (WGS) entry which is preliminary data.</text>
</comment>
<feature type="repeat" description="NHL" evidence="2">
    <location>
        <begin position="244"/>
        <end position="280"/>
    </location>
</feature>
<feature type="repeat" description="NHL" evidence="2">
    <location>
        <begin position="138"/>
        <end position="168"/>
    </location>
</feature>
<dbReference type="EMBL" id="BIFH01000053">
    <property type="protein sequence ID" value="GCE01801.1"/>
    <property type="molecule type" value="Genomic_DNA"/>
</dbReference>
<dbReference type="Gene3D" id="2.120.10.30">
    <property type="entry name" value="TolB, C-terminal domain"/>
    <property type="match status" value="3"/>
</dbReference>
<dbReference type="PANTHER" id="PTHR13833">
    <property type="match status" value="1"/>
</dbReference>
<evidence type="ECO:0008006" key="5">
    <source>
        <dbReference type="Google" id="ProtNLM"/>
    </source>
</evidence>
<feature type="repeat" description="NHL" evidence="2">
    <location>
        <begin position="314"/>
        <end position="344"/>
    </location>
</feature>
<dbReference type="OrthoDB" id="9762443at2"/>
<keyword evidence="4" id="KW-1185">Reference proteome</keyword>
<accession>A0A401Z4L9</accession>
<reference evidence="3 4" key="1">
    <citation type="submission" date="2018-12" db="EMBL/GenBank/DDBJ databases">
        <title>Draft genome sequence of Embleya hyalina NBRC 13850T.</title>
        <authorList>
            <person name="Komaki H."/>
            <person name="Hosoyama A."/>
            <person name="Kimura A."/>
            <person name="Ichikawa N."/>
            <person name="Tamura T."/>
        </authorList>
    </citation>
    <scope>NUCLEOTIDE SEQUENCE [LARGE SCALE GENOMIC DNA]</scope>
    <source>
        <strain evidence="3 4">NBRC 13850</strain>
    </source>
</reference>
<dbReference type="PANTHER" id="PTHR13833:SF71">
    <property type="entry name" value="NHL DOMAIN-CONTAINING PROTEIN"/>
    <property type="match status" value="1"/>
</dbReference>
<evidence type="ECO:0000256" key="1">
    <source>
        <dbReference type="ARBA" id="ARBA00022737"/>
    </source>
</evidence>
<evidence type="ECO:0000256" key="2">
    <source>
        <dbReference type="PROSITE-ProRule" id="PRU00504"/>
    </source>
</evidence>
<dbReference type="AlphaFoldDB" id="A0A401Z4L9"/>
<feature type="repeat" description="NHL" evidence="2">
    <location>
        <begin position="197"/>
        <end position="227"/>
    </location>
</feature>
<name>A0A401Z4L9_9ACTN</name>
<evidence type="ECO:0000313" key="3">
    <source>
        <dbReference type="EMBL" id="GCE01801.1"/>
    </source>
</evidence>
<dbReference type="Pfam" id="PF01436">
    <property type="entry name" value="NHL"/>
    <property type="match status" value="6"/>
</dbReference>